<reference evidence="1 2" key="1">
    <citation type="journal article" date="2023" name="Science">
        <title>Complex scaffold remodeling in plant triterpene biosynthesis.</title>
        <authorList>
            <person name="De La Pena R."/>
            <person name="Hodgson H."/>
            <person name="Liu J.C."/>
            <person name="Stephenson M.J."/>
            <person name="Martin A.C."/>
            <person name="Owen C."/>
            <person name="Harkess A."/>
            <person name="Leebens-Mack J."/>
            <person name="Jimenez L.E."/>
            <person name="Osbourn A."/>
            <person name="Sattely E.S."/>
        </authorList>
    </citation>
    <scope>NUCLEOTIDE SEQUENCE [LARGE SCALE GENOMIC DNA]</scope>
    <source>
        <strain evidence="2">cv. JPN11</strain>
        <tissue evidence="1">Leaf</tissue>
    </source>
</reference>
<protein>
    <submittedName>
        <fullName evidence="1">Protein transport protein Sec24-like</fullName>
    </submittedName>
</protein>
<gene>
    <name evidence="1" type="ORF">OWV82_012067</name>
</gene>
<dbReference type="Proteomes" id="UP001164539">
    <property type="component" value="Chromosome 6"/>
</dbReference>
<sequence>MAPAPSFLAKALSKFHRPGRKADNNENVDGDIESLFEIVSQSTRPPPFSRPNLPPNFVDNPPSGALPGPRGLNEYPPSSVDNLPVCFQQQMVSPVTMPPLSRMAGMPAFESNFIDQLPLAGLSLKDKSEECPHQMSSSSVIVYETRQGKLVKPPPPVTTEYIVKDTGNCSPNYMRCTLSQIPCTGDLLKLSSIPLALIVQPLALPHPSEEPIQVVDFGESGPVRCCCCKGYMNPFMEFIDHGKCFICNFCGTKNETPLDYYCYLGTDGRRLDADERPELCRGTVEFTASKEFMMRDPMPPVYFFLIDVSVDALQTGTTAAACTAVMQVISDLPEGPRTMVGIATFNSSIQFYSLKPTLQQPLMLVVADTQDVYAPLQADVLVALSECRQNLEQLLEGIPTMFQSNNAADSAFGAAIRAAFLAMKTTGGKLLVFQSVRPSVGIGSCTARENEGTLGFSSVEKDNHKLLKPEDKLLGEMAREFAENQVCVDIFIMAHTYVDIASISVISKTTGGQVYYYYPFSVLHHSPKLYNDLRWNITRPQGFEATMRVRCSEGLQIQECWGNFFQCSPTEVDLPGIDCDKSIMVSLKVKDKFLEGSECAFQSALLYTTIDGQRRIRVSTLSLPCTNAIMDLFLSADLDAQLTYFLKLAANEISARPTVKVRLQLTNFCINIAHSYREFCARAPLSGHKAFPETLKLLPLYILALIKSAGLQSAGRIDDRSYWISRVSYISVSSAVVLIYPRMMAIHSLLQEEIDGSLTTPTIPLTSAHINDDGIYLLENGEDALIYVGDREDSYILDQLFGTSLTGCPTQFIQQQYDNSFSRKLNDLIDGIRRLRSSYLSLHLCRKGDPLGMVFHSYMIEDGGPETYSYQEFILHINKQVQARV</sequence>
<evidence type="ECO:0000313" key="1">
    <source>
        <dbReference type="EMBL" id="KAJ4717142.1"/>
    </source>
</evidence>
<name>A0ACC1Y0B3_MELAZ</name>
<dbReference type="EMBL" id="CM051399">
    <property type="protein sequence ID" value="KAJ4717142.1"/>
    <property type="molecule type" value="Genomic_DNA"/>
</dbReference>
<proteinExistence type="predicted"/>
<comment type="caution">
    <text evidence="1">The sequence shown here is derived from an EMBL/GenBank/DDBJ whole genome shotgun (WGS) entry which is preliminary data.</text>
</comment>
<organism evidence="1 2">
    <name type="scientific">Melia azedarach</name>
    <name type="common">Chinaberry tree</name>
    <dbReference type="NCBI Taxonomy" id="155640"/>
    <lineage>
        <taxon>Eukaryota</taxon>
        <taxon>Viridiplantae</taxon>
        <taxon>Streptophyta</taxon>
        <taxon>Embryophyta</taxon>
        <taxon>Tracheophyta</taxon>
        <taxon>Spermatophyta</taxon>
        <taxon>Magnoliopsida</taxon>
        <taxon>eudicotyledons</taxon>
        <taxon>Gunneridae</taxon>
        <taxon>Pentapetalae</taxon>
        <taxon>rosids</taxon>
        <taxon>malvids</taxon>
        <taxon>Sapindales</taxon>
        <taxon>Meliaceae</taxon>
        <taxon>Melia</taxon>
    </lineage>
</organism>
<accession>A0ACC1Y0B3</accession>
<keyword evidence="2" id="KW-1185">Reference proteome</keyword>
<evidence type="ECO:0000313" key="2">
    <source>
        <dbReference type="Proteomes" id="UP001164539"/>
    </source>
</evidence>